<dbReference type="OMA" id="TRCREND"/>
<dbReference type="Proteomes" id="UP000012960">
    <property type="component" value="Unplaced"/>
</dbReference>
<keyword evidence="4" id="KW-1015">Disulfide bond</keyword>
<dbReference type="OrthoDB" id="1613518at2759"/>
<name>A0A804JLT9_MUSAM</name>
<keyword evidence="8" id="KW-1185">Reference proteome</keyword>
<proteinExistence type="inferred from homology"/>
<evidence type="ECO:0000256" key="5">
    <source>
        <dbReference type="SAM" id="SignalP"/>
    </source>
</evidence>
<dbReference type="Pfam" id="PF05498">
    <property type="entry name" value="RALF"/>
    <property type="match status" value="1"/>
</dbReference>
<protein>
    <submittedName>
        <fullName evidence="6">(wild Malaysian banana) hypothetical protein</fullName>
    </submittedName>
</protein>
<dbReference type="InParanoid" id="A0A804JLT9"/>
<gene>
    <name evidence="6" type="ORF">GSMUA_175640.1</name>
</gene>
<dbReference type="EMBL" id="HG996471">
    <property type="protein sequence ID" value="CAG1847769.1"/>
    <property type="molecule type" value="Genomic_DNA"/>
</dbReference>
<dbReference type="FunCoup" id="A0A804JLT9">
    <property type="interactions" value="1"/>
</dbReference>
<keyword evidence="2" id="KW-0372">Hormone</keyword>
<evidence type="ECO:0000256" key="2">
    <source>
        <dbReference type="ARBA" id="ARBA00022702"/>
    </source>
</evidence>
<evidence type="ECO:0000256" key="3">
    <source>
        <dbReference type="ARBA" id="ARBA00022729"/>
    </source>
</evidence>
<evidence type="ECO:0000313" key="8">
    <source>
        <dbReference type="Proteomes" id="UP000012960"/>
    </source>
</evidence>
<reference evidence="6" key="1">
    <citation type="submission" date="2021-03" db="EMBL/GenBank/DDBJ databases">
        <authorList>
            <consortium name="Genoscope - CEA"/>
            <person name="William W."/>
        </authorList>
    </citation>
    <scope>NUCLEOTIDE SEQUENCE</scope>
    <source>
        <strain evidence="6">Doubled-haploid Pahang</strain>
    </source>
</reference>
<dbReference type="PANTHER" id="PTHR33136">
    <property type="entry name" value="RAPID ALKALINIZATION FACTOR-LIKE"/>
    <property type="match status" value="1"/>
</dbReference>
<evidence type="ECO:0000313" key="6">
    <source>
        <dbReference type="EMBL" id="CAG1847769.1"/>
    </source>
</evidence>
<dbReference type="EnsemblPlants" id="Ma06_t29490.1">
    <property type="protein sequence ID" value="Ma06_p29490.1"/>
    <property type="gene ID" value="Ma06_g29490"/>
</dbReference>
<feature type="signal peptide" evidence="5">
    <location>
        <begin position="1"/>
        <end position="29"/>
    </location>
</feature>
<dbReference type="InterPro" id="IPR008801">
    <property type="entry name" value="RALF"/>
</dbReference>
<feature type="chain" id="PRO_5036219973" evidence="5">
    <location>
        <begin position="30"/>
        <end position="120"/>
    </location>
</feature>
<keyword evidence="3 5" id="KW-0732">Signal</keyword>
<reference evidence="7" key="2">
    <citation type="submission" date="2021-05" db="UniProtKB">
        <authorList>
            <consortium name="EnsemblPlants"/>
        </authorList>
    </citation>
    <scope>IDENTIFICATION</scope>
    <source>
        <strain evidence="7">subsp. malaccensis</strain>
    </source>
</reference>
<dbReference type="Gramene" id="Ma06_t29490.1">
    <property type="protein sequence ID" value="Ma06_p29490.1"/>
    <property type="gene ID" value="Ma06_g29490"/>
</dbReference>
<evidence type="ECO:0000256" key="4">
    <source>
        <dbReference type="ARBA" id="ARBA00023157"/>
    </source>
</evidence>
<dbReference type="GO" id="GO:0005179">
    <property type="term" value="F:hormone activity"/>
    <property type="evidence" value="ECO:0007669"/>
    <property type="project" value="UniProtKB-KW"/>
</dbReference>
<evidence type="ECO:0000256" key="1">
    <source>
        <dbReference type="ARBA" id="ARBA00009178"/>
    </source>
</evidence>
<organism evidence="7 8">
    <name type="scientific">Musa acuminata subsp. malaccensis</name>
    <name type="common">Wild banana</name>
    <name type="synonym">Musa malaccensis</name>
    <dbReference type="NCBI Taxonomy" id="214687"/>
    <lineage>
        <taxon>Eukaryota</taxon>
        <taxon>Viridiplantae</taxon>
        <taxon>Streptophyta</taxon>
        <taxon>Embryophyta</taxon>
        <taxon>Tracheophyta</taxon>
        <taxon>Spermatophyta</taxon>
        <taxon>Magnoliopsida</taxon>
        <taxon>Liliopsida</taxon>
        <taxon>Zingiberales</taxon>
        <taxon>Musaceae</taxon>
        <taxon>Musa</taxon>
    </lineage>
</organism>
<accession>A0A804JLT9</accession>
<comment type="similarity">
    <text evidence="1">Belongs to the plant rapid alkalinization factor (RALF) family.</text>
</comment>
<dbReference type="PANTHER" id="PTHR33136:SF36">
    <property type="entry name" value="PROTEIN RALF-LIKE 31"/>
    <property type="match status" value="1"/>
</dbReference>
<evidence type="ECO:0000313" key="7">
    <source>
        <dbReference type="EnsemblPlants" id="Ma06_p29490.1"/>
    </source>
</evidence>
<dbReference type="GO" id="GO:0019722">
    <property type="term" value="P:calcium-mediated signaling"/>
    <property type="evidence" value="ECO:0000318"/>
    <property type="project" value="GO_Central"/>
</dbReference>
<dbReference type="KEGG" id="mus:103989259"/>
<sequence length="120" mass="13131">MAKLSSGYTSKKSLILLASLIFLLGNNTAGRVVVKLPCNGRAGGCLMEDGVEEVEMSSEETRRLLWSVTGKRYISYEALRRDVVPCNKPGLPYYSCHASPRANPYNRGCQIISGCRSDSP</sequence>
<dbReference type="AlphaFoldDB" id="A0A804JLT9"/>